<evidence type="ECO:0000256" key="4">
    <source>
        <dbReference type="ARBA" id="ARBA00023172"/>
    </source>
</evidence>
<dbReference type="InterPro" id="IPR006119">
    <property type="entry name" value="Resolv_N"/>
</dbReference>
<evidence type="ECO:0000313" key="8">
    <source>
        <dbReference type="Proteomes" id="UP001501600"/>
    </source>
</evidence>
<sequence>MGTPMANVAYLRVSTADQNTARQLSESGISFEKTFTDKCSGGTTNRPALEQMKEYVREGDTIHIHSIDRLARNLDDLSSLVNEWNDAGVTVQFHKESLTFAAGDSSPMSKLMLQMLGAVAQFELAMIQERRREGIAKAKAEGRYKGGTANLEKHQRIRQLRSEGVSLRKVATEVGVSLSTVQRVLASAEAAQ</sequence>
<gene>
    <name evidence="7" type="ORF">GCM10025772_18400</name>
</gene>
<dbReference type="Pfam" id="PF02796">
    <property type="entry name" value="HTH_7"/>
    <property type="match status" value="1"/>
</dbReference>
<dbReference type="SUPFAM" id="SSF53041">
    <property type="entry name" value="Resolvase-like"/>
    <property type="match status" value="1"/>
</dbReference>
<keyword evidence="2" id="KW-0229">DNA integration</keyword>
<name>A0ABP9S526_9GAMM</name>
<dbReference type="InterPro" id="IPR036162">
    <property type="entry name" value="Resolvase-like_N_sf"/>
</dbReference>
<dbReference type="PROSITE" id="PS51736">
    <property type="entry name" value="RECOMBINASES_3"/>
    <property type="match status" value="1"/>
</dbReference>
<feature type="domain" description="Resolvase/invertase-type recombinase catalytic" evidence="6">
    <location>
        <begin position="6"/>
        <end position="142"/>
    </location>
</feature>
<reference evidence="8" key="1">
    <citation type="journal article" date="2019" name="Int. J. Syst. Evol. Microbiol.">
        <title>The Global Catalogue of Microorganisms (GCM) 10K type strain sequencing project: providing services to taxonomists for standard genome sequencing and annotation.</title>
        <authorList>
            <consortium name="The Broad Institute Genomics Platform"/>
            <consortium name="The Broad Institute Genome Sequencing Center for Infectious Disease"/>
            <person name="Wu L."/>
            <person name="Ma J."/>
        </authorList>
    </citation>
    <scope>NUCLEOTIDE SEQUENCE [LARGE SCALE GENOMIC DNA]</scope>
    <source>
        <strain evidence="8">JCM 18720</strain>
    </source>
</reference>
<dbReference type="Gene3D" id="1.10.10.60">
    <property type="entry name" value="Homeodomain-like"/>
    <property type="match status" value="1"/>
</dbReference>
<dbReference type="Proteomes" id="UP001501600">
    <property type="component" value="Unassembled WGS sequence"/>
</dbReference>
<evidence type="ECO:0000256" key="1">
    <source>
        <dbReference type="ARBA" id="ARBA00009913"/>
    </source>
</evidence>
<comment type="similarity">
    <text evidence="1">Belongs to the site-specific recombinase resolvase family.</text>
</comment>
<keyword evidence="3" id="KW-0238">DNA-binding</keyword>
<dbReference type="EMBL" id="BAABLF010000011">
    <property type="protein sequence ID" value="GAA5191489.1"/>
    <property type="molecule type" value="Genomic_DNA"/>
</dbReference>
<dbReference type="Gene3D" id="3.40.50.1390">
    <property type="entry name" value="Resolvase, N-terminal catalytic domain"/>
    <property type="match status" value="1"/>
</dbReference>
<evidence type="ECO:0000256" key="3">
    <source>
        <dbReference type="ARBA" id="ARBA00023125"/>
    </source>
</evidence>
<dbReference type="SMART" id="SM00857">
    <property type="entry name" value="Resolvase"/>
    <property type="match status" value="1"/>
</dbReference>
<comment type="caution">
    <text evidence="7">The sequence shown here is derived from an EMBL/GenBank/DDBJ whole genome shotgun (WGS) entry which is preliminary data.</text>
</comment>
<dbReference type="PANTHER" id="PTHR30461">
    <property type="entry name" value="DNA-INVERTASE FROM LAMBDOID PROPHAGE"/>
    <property type="match status" value="1"/>
</dbReference>
<dbReference type="InterPro" id="IPR006118">
    <property type="entry name" value="Recombinase_CS"/>
</dbReference>
<protein>
    <submittedName>
        <fullName evidence="7">Recombinase family protein</fullName>
    </submittedName>
</protein>
<evidence type="ECO:0000256" key="2">
    <source>
        <dbReference type="ARBA" id="ARBA00022908"/>
    </source>
</evidence>
<dbReference type="CDD" id="cd03768">
    <property type="entry name" value="SR_ResInv"/>
    <property type="match status" value="1"/>
</dbReference>
<keyword evidence="4" id="KW-0233">DNA recombination</keyword>
<accession>A0ABP9S526</accession>
<dbReference type="InterPro" id="IPR050639">
    <property type="entry name" value="SSR_resolvase"/>
</dbReference>
<keyword evidence="8" id="KW-1185">Reference proteome</keyword>
<organism evidence="7 8">
    <name type="scientific">Ferrimonas gelatinilytica</name>
    <dbReference type="NCBI Taxonomy" id="1255257"/>
    <lineage>
        <taxon>Bacteria</taxon>
        <taxon>Pseudomonadati</taxon>
        <taxon>Pseudomonadota</taxon>
        <taxon>Gammaproteobacteria</taxon>
        <taxon>Alteromonadales</taxon>
        <taxon>Ferrimonadaceae</taxon>
        <taxon>Ferrimonas</taxon>
    </lineage>
</organism>
<dbReference type="InterPro" id="IPR006120">
    <property type="entry name" value="Resolvase_HTH_dom"/>
</dbReference>
<dbReference type="PROSITE" id="PS00397">
    <property type="entry name" value="RECOMBINASES_1"/>
    <property type="match status" value="1"/>
</dbReference>
<evidence type="ECO:0000259" key="6">
    <source>
        <dbReference type="PROSITE" id="PS51736"/>
    </source>
</evidence>
<evidence type="ECO:0000313" key="7">
    <source>
        <dbReference type="EMBL" id="GAA5191489.1"/>
    </source>
</evidence>
<feature type="active site" description="O-(5'-phospho-DNA)-serine intermediate" evidence="5">
    <location>
        <position position="14"/>
    </location>
</feature>
<evidence type="ECO:0000256" key="5">
    <source>
        <dbReference type="PROSITE-ProRule" id="PRU10137"/>
    </source>
</evidence>
<dbReference type="Pfam" id="PF00239">
    <property type="entry name" value="Resolvase"/>
    <property type="match status" value="1"/>
</dbReference>
<dbReference type="PANTHER" id="PTHR30461:SF26">
    <property type="entry name" value="RESOLVASE HOMOLOG YNEB"/>
    <property type="match status" value="1"/>
</dbReference>
<proteinExistence type="inferred from homology"/>